<dbReference type="AlphaFoldDB" id="A0A448XGZ8"/>
<dbReference type="EMBL" id="CAAALY010252445">
    <property type="protein sequence ID" value="VEL36520.1"/>
    <property type="molecule type" value="Genomic_DNA"/>
</dbReference>
<evidence type="ECO:0000313" key="2">
    <source>
        <dbReference type="EMBL" id="VEL36520.1"/>
    </source>
</evidence>
<feature type="signal peptide" evidence="1">
    <location>
        <begin position="1"/>
        <end position="29"/>
    </location>
</feature>
<proteinExistence type="predicted"/>
<reference evidence="2" key="1">
    <citation type="submission" date="2018-11" db="EMBL/GenBank/DDBJ databases">
        <authorList>
            <consortium name="Pathogen Informatics"/>
        </authorList>
    </citation>
    <scope>NUCLEOTIDE SEQUENCE</scope>
</reference>
<organism evidence="2 3">
    <name type="scientific">Protopolystoma xenopodis</name>
    <dbReference type="NCBI Taxonomy" id="117903"/>
    <lineage>
        <taxon>Eukaryota</taxon>
        <taxon>Metazoa</taxon>
        <taxon>Spiralia</taxon>
        <taxon>Lophotrochozoa</taxon>
        <taxon>Platyhelminthes</taxon>
        <taxon>Monogenea</taxon>
        <taxon>Polyopisthocotylea</taxon>
        <taxon>Polystomatidea</taxon>
        <taxon>Polystomatidae</taxon>
        <taxon>Protopolystoma</taxon>
    </lineage>
</organism>
<dbReference type="Proteomes" id="UP000784294">
    <property type="component" value="Unassembled WGS sequence"/>
</dbReference>
<keyword evidence="3" id="KW-1185">Reference proteome</keyword>
<feature type="chain" id="PRO_5019402601" description="Secreted protein" evidence="1">
    <location>
        <begin position="30"/>
        <end position="79"/>
    </location>
</feature>
<evidence type="ECO:0000256" key="1">
    <source>
        <dbReference type="SAM" id="SignalP"/>
    </source>
</evidence>
<evidence type="ECO:0000313" key="3">
    <source>
        <dbReference type="Proteomes" id="UP000784294"/>
    </source>
</evidence>
<sequence>MQLLACLPRLRLNLIGRFIFLFFIPTSRALQRILAPFIGVCNRPSRFQHRTTSFRRHSRRPFDDYDLRRLQCSYFFAIF</sequence>
<name>A0A448XGZ8_9PLAT</name>
<keyword evidence="1" id="KW-0732">Signal</keyword>
<evidence type="ECO:0008006" key="4">
    <source>
        <dbReference type="Google" id="ProtNLM"/>
    </source>
</evidence>
<protein>
    <recommendedName>
        <fullName evidence="4">Secreted protein</fullName>
    </recommendedName>
</protein>
<accession>A0A448XGZ8</accession>
<gene>
    <name evidence="2" type="ORF">PXEA_LOCUS29960</name>
</gene>
<comment type="caution">
    <text evidence="2">The sequence shown here is derived from an EMBL/GenBank/DDBJ whole genome shotgun (WGS) entry which is preliminary data.</text>
</comment>